<evidence type="ECO:0000313" key="3">
    <source>
        <dbReference type="Proteomes" id="UP000228934"/>
    </source>
</evidence>
<reference evidence="3" key="1">
    <citation type="journal article" date="2017" name="Nat. Commun.">
        <title>The North American bullfrog draft genome provides insight into hormonal regulation of long noncoding RNA.</title>
        <authorList>
            <person name="Hammond S.A."/>
            <person name="Warren R.L."/>
            <person name="Vandervalk B.P."/>
            <person name="Kucuk E."/>
            <person name="Khan H."/>
            <person name="Gibb E.A."/>
            <person name="Pandoh P."/>
            <person name="Kirk H."/>
            <person name="Zhao Y."/>
            <person name="Jones M."/>
            <person name="Mungall A.J."/>
            <person name="Coope R."/>
            <person name="Pleasance S."/>
            <person name="Moore R.A."/>
            <person name="Holt R.A."/>
            <person name="Round J.M."/>
            <person name="Ohora S."/>
            <person name="Walle B.V."/>
            <person name="Veldhoen N."/>
            <person name="Helbing C.C."/>
            <person name="Birol I."/>
        </authorList>
    </citation>
    <scope>NUCLEOTIDE SEQUENCE [LARGE SCALE GENOMIC DNA]</scope>
</reference>
<feature type="region of interest" description="Disordered" evidence="1">
    <location>
        <begin position="1"/>
        <end position="47"/>
    </location>
</feature>
<dbReference type="GO" id="GO:0048168">
    <property type="term" value="P:regulation of neuronal synaptic plasticity"/>
    <property type="evidence" value="ECO:0007669"/>
    <property type="project" value="InterPro"/>
</dbReference>
<gene>
    <name evidence="2" type="ORF">AB205_0084420</name>
</gene>
<dbReference type="EMBL" id="KV924728">
    <property type="protein sequence ID" value="PIO37860.1"/>
    <property type="molecule type" value="Genomic_DNA"/>
</dbReference>
<keyword evidence="3" id="KW-1185">Reference proteome</keyword>
<sequence>MVGSRRMKAQSFADRRERSFSRSWSDPTPVKADSIHDSKESHDLQNSCTALNEESEDLNWEAEREMEIMSCEGEDFIPPKIMLISSKVPKAEYIPTIIRRDDTSIIPILYDHEHATFDDILEEIEKKLNVYRKGCKIREMLIFCQVSDQVMYYTEICKNLLL</sequence>
<evidence type="ECO:0000313" key="2">
    <source>
        <dbReference type="EMBL" id="PIO37860.1"/>
    </source>
</evidence>
<organism evidence="2 3">
    <name type="scientific">Aquarana catesbeiana</name>
    <name type="common">American bullfrog</name>
    <name type="synonym">Rana catesbeiana</name>
    <dbReference type="NCBI Taxonomy" id="8400"/>
    <lineage>
        <taxon>Eukaryota</taxon>
        <taxon>Metazoa</taxon>
        <taxon>Chordata</taxon>
        <taxon>Craniata</taxon>
        <taxon>Vertebrata</taxon>
        <taxon>Euteleostomi</taxon>
        <taxon>Amphibia</taxon>
        <taxon>Batrachia</taxon>
        <taxon>Anura</taxon>
        <taxon>Neobatrachia</taxon>
        <taxon>Ranoidea</taxon>
        <taxon>Ranidae</taxon>
        <taxon>Aquarana</taxon>
    </lineage>
</organism>
<accession>A0A2G9SCF7</accession>
<dbReference type="GO" id="GO:2001222">
    <property type="term" value="P:regulation of neuron migration"/>
    <property type="evidence" value="ECO:0007669"/>
    <property type="project" value="InterPro"/>
</dbReference>
<feature type="compositionally biased region" description="Basic and acidic residues" evidence="1">
    <location>
        <begin position="33"/>
        <end position="43"/>
    </location>
</feature>
<evidence type="ECO:0000256" key="1">
    <source>
        <dbReference type="SAM" id="MobiDB-lite"/>
    </source>
</evidence>
<dbReference type="InterPro" id="IPR033374">
    <property type="entry name" value="NSMF"/>
</dbReference>
<dbReference type="PANTHER" id="PTHR32061">
    <property type="entry name" value="NMDA RECEPTOR SYNAPTONUCLEAR SIGNALING AND NEURONAL MIGRATION FACTOR"/>
    <property type="match status" value="1"/>
</dbReference>
<protein>
    <submittedName>
        <fullName evidence="2">Uncharacterized protein</fullName>
    </submittedName>
</protein>
<name>A0A2G9SCF7_AQUCT</name>
<dbReference type="Proteomes" id="UP000228934">
    <property type="component" value="Unassembled WGS sequence"/>
</dbReference>
<dbReference type="OrthoDB" id="6161298at2759"/>
<proteinExistence type="predicted"/>
<dbReference type="AlphaFoldDB" id="A0A2G9SCF7"/>